<comment type="cofactor">
    <cofactor evidence="1">
        <name>pantetheine 4'-phosphate</name>
        <dbReference type="ChEBI" id="CHEBI:47942"/>
    </cofactor>
</comment>
<sequence length="579" mass="61837">MGAGTPRTPAAELSLEDVRQAVAGLLQADPGTIGDADNLIRHGMDSIRMMRLAGGWRRSGADVSFQKLAETPTVEQWHRLLTVPAAVAATPGATAAVRPPVETGAPFELTPVQRAYWIGRGDDMALGGVGCHAYLEFDGHAVEPGRLEAAVRQVSERHGMLRATFLDDGRQQILDRSPWPGLTVHDLTAAGEPGGAAAADPAADPAGDAVEQGLAAVRAGLSHRRLDVAAGEVFDVQLSLLPGGRTRIHLNIDLLVADVASIEVLLADLATAYAAPERLAPVGDYGFAQYLADYRASAGSPADPAGPLAAAQRYWKELLPELPTGGPRLPLAKRPEELGRTRFSRRSFVLGAQEWQRITARAREHGLTTAMVLAAAYAEVLGAWSEEPAFLLNVPLFDRQPLDPAVAGMIADFTNLVLLPVDLSRPAPFAERVRGLQRSVQRNASHAQYSTLNVLRDLRRAHGGRRVGAPVVFACNLGSEFVAPAFRAELGELTWMLSQTPQVWLDHQVYRTDDSVQLAWDAVDELFPAGLLDAMLGAYRALLERLGGPEDRWHLPAEVAAGAAQDRGAAASTAAGAVR</sequence>
<dbReference type="Gene3D" id="1.10.1200.10">
    <property type="entry name" value="ACP-like"/>
    <property type="match status" value="1"/>
</dbReference>
<dbReference type="PANTHER" id="PTHR45527">
    <property type="entry name" value="NONRIBOSOMAL PEPTIDE SYNTHETASE"/>
    <property type="match status" value="1"/>
</dbReference>
<keyword evidence="2" id="KW-0436">Ligase</keyword>
<dbReference type="CDD" id="cd19535">
    <property type="entry name" value="Cyc_NRPS"/>
    <property type="match status" value="1"/>
</dbReference>
<comment type="caution">
    <text evidence="4">The sequence shown here is derived from an EMBL/GenBank/DDBJ whole genome shotgun (WGS) entry which is preliminary data.</text>
</comment>
<dbReference type="SUPFAM" id="SSF47336">
    <property type="entry name" value="ACP-like"/>
    <property type="match status" value="1"/>
</dbReference>
<evidence type="ECO:0000313" key="5">
    <source>
        <dbReference type="Proteomes" id="UP001596067"/>
    </source>
</evidence>
<dbReference type="RefSeq" id="WP_313768049.1">
    <property type="nucleotide sequence ID" value="NZ_BAAAVH010000020.1"/>
</dbReference>
<evidence type="ECO:0000313" key="4">
    <source>
        <dbReference type="EMBL" id="MFC5889079.1"/>
    </source>
</evidence>
<dbReference type="Proteomes" id="UP001596067">
    <property type="component" value="Unassembled WGS sequence"/>
</dbReference>
<protein>
    <submittedName>
        <fullName evidence="4">Condensation domain-containing protein</fullName>
    </submittedName>
</protein>
<proteinExistence type="predicted"/>
<dbReference type="InterPro" id="IPR001242">
    <property type="entry name" value="Condensation_dom"/>
</dbReference>
<dbReference type="InterPro" id="IPR057737">
    <property type="entry name" value="Condensation_MtbB-like"/>
</dbReference>
<dbReference type="EMBL" id="JBHSOD010000050">
    <property type="protein sequence ID" value="MFC5889079.1"/>
    <property type="molecule type" value="Genomic_DNA"/>
</dbReference>
<dbReference type="Gene3D" id="3.30.559.30">
    <property type="entry name" value="Nonribosomal peptide synthetase, condensation domain"/>
    <property type="match status" value="1"/>
</dbReference>
<dbReference type="Pfam" id="PF00550">
    <property type="entry name" value="PP-binding"/>
    <property type="match status" value="1"/>
</dbReference>
<dbReference type="InterPro" id="IPR023213">
    <property type="entry name" value="CAT-like_dom_sf"/>
</dbReference>
<reference evidence="5" key="1">
    <citation type="journal article" date="2019" name="Int. J. Syst. Evol. Microbiol.">
        <title>The Global Catalogue of Microorganisms (GCM) 10K type strain sequencing project: providing services to taxonomists for standard genome sequencing and annotation.</title>
        <authorList>
            <consortium name="The Broad Institute Genomics Platform"/>
            <consortium name="The Broad Institute Genome Sequencing Center for Infectious Disease"/>
            <person name="Wu L."/>
            <person name="Ma J."/>
        </authorList>
    </citation>
    <scope>NUCLEOTIDE SEQUENCE [LARGE SCALE GENOMIC DNA]</scope>
    <source>
        <strain evidence="5">CGMCC 4.1469</strain>
    </source>
</reference>
<gene>
    <name evidence="4" type="ORF">ACFP0N_29330</name>
</gene>
<feature type="domain" description="Carrier" evidence="3">
    <location>
        <begin position="9"/>
        <end position="85"/>
    </location>
</feature>
<dbReference type="Gene3D" id="3.30.559.10">
    <property type="entry name" value="Chloramphenicol acetyltransferase-like domain"/>
    <property type="match status" value="1"/>
</dbReference>
<dbReference type="InterPro" id="IPR036736">
    <property type="entry name" value="ACP-like_sf"/>
</dbReference>
<dbReference type="SUPFAM" id="SSF52777">
    <property type="entry name" value="CoA-dependent acyltransferases"/>
    <property type="match status" value="2"/>
</dbReference>
<keyword evidence="5" id="KW-1185">Reference proteome</keyword>
<evidence type="ECO:0000256" key="2">
    <source>
        <dbReference type="ARBA" id="ARBA00022598"/>
    </source>
</evidence>
<dbReference type="Pfam" id="PF00668">
    <property type="entry name" value="Condensation"/>
    <property type="match status" value="1"/>
</dbReference>
<dbReference type="PROSITE" id="PS50075">
    <property type="entry name" value="CARRIER"/>
    <property type="match status" value="1"/>
</dbReference>
<evidence type="ECO:0000256" key="1">
    <source>
        <dbReference type="ARBA" id="ARBA00001957"/>
    </source>
</evidence>
<evidence type="ECO:0000259" key="3">
    <source>
        <dbReference type="PROSITE" id="PS50075"/>
    </source>
</evidence>
<accession>A0ABW1F5A1</accession>
<organism evidence="4 5">
    <name type="scientific">Kitasatospora aburaviensis</name>
    <dbReference type="NCBI Taxonomy" id="67265"/>
    <lineage>
        <taxon>Bacteria</taxon>
        <taxon>Bacillati</taxon>
        <taxon>Actinomycetota</taxon>
        <taxon>Actinomycetes</taxon>
        <taxon>Kitasatosporales</taxon>
        <taxon>Streptomycetaceae</taxon>
        <taxon>Kitasatospora</taxon>
    </lineage>
</organism>
<dbReference type="PANTHER" id="PTHR45527:SF10">
    <property type="entry name" value="PYOCHELIN SYNTHASE PCHF"/>
    <property type="match status" value="1"/>
</dbReference>
<name>A0ABW1F5A1_9ACTN</name>
<dbReference type="InterPro" id="IPR009081">
    <property type="entry name" value="PP-bd_ACP"/>
</dbReference>